<dbReference type="Proteomes" id="UP000053555">
    <property type="component" value="Unassembled WGS sequence"/>
</dbReference>
<gene>
    <name evidence="7" type="ORF">D0Y65_023453</name>
    <name evidence="6" type="ORF">glysoja_036470</name>
</gene>
<dbReference type="SMR" id="A0A0B2SRV3"/>
<dbReference type="Proteomes" id="UP000289340">
    <property type="component" value="Chromosome 9"/>
</dbReference>
<evidence type="ECO:0000313" key="7">
    <source>
        <dbReference type="EMBL" id="RZB91055.1"/>
    </source>
</evidence>
<dbReference type="PANTHER" id="PTHR11099:SF6">
    <property type="entry name" value="VACUOLAR PROTEIN SORTING-ASSOCIATED PROTEIN 35B"/>
    <property type="match status" value="1"/>
</dbReference>
<dbReference type="GO" id="GO:0005770">
    <property type="term" value="C:late endosome"/>
    <property type="evidence" value="ECO:0007669"/>
    <property type="project" value="TreeGrafter"/>
</dbReference>
<evidence type="ECO:0000313" key="8">
    <source>
        <dbReference type="Proteomes" id="UP000289340"/>
    </source>
</evidence>
<accession>A0A0B2SRV3</accession>
<keyword evidence="4" id="KW-0653">Protein transport</keyword>
<keyword evidence="3" id="KW-0813">Transport</keyword>
<dbReference type="EMBL" id="QZWG01000009">
    <property type="protein sequence ID" value="RZB91055.1"/>
    <property type="molecule type" value="Genomic_DNA"/>
</dbReference>
<keyword evidence="8" id="KW-1185">Reference proteome</keyword>
<dbReference type="AlphaFoldDB" id="A0A0B2SRV3"/>
<evidence type="ECO:0000256" key="3">
    <source>
        <dbReference type="ARBA" id="ARBA00022448"/>
    </source>
</evidence>
<dbReference type="InterPro" id="IPR005378">
    <property type="entry name" value="Vps35"/>
</dbReference>
<protein>
    <submittedName>
        <fullName evidence="6">Vacuolar protein sorting-associated protein 35B</fullName>
    </submittedName>
</protein>
<comment type="subcellular location">
    <subcellularLocation>
        <location evidence="1">Membrane</location>
        <topology evidence="1">Peripheral membrane protein</topology>
    </subcellularLocation>
</comment>
<dbReference type="Gene3D" id="1.25.40.660">
    <property type="entry name" value="Vacuolar protein sorting-associated protein 35, helical subcomplex Vps35-C"/>
    <property type="match status" value="1"/>
</dbReference>
<dbReference type="GO" id="GO:0030906">
    <property type="term" value="C:retromer, cargo-selective complex"/>
    <property type="evidence" value="ECO:0007669"/>
    <property type="project" value="InterPro"/>
</dbReference>
<dbReference type="GO" id="GO:0006886">
    <property type="term" value="P:intracellular protein transport"/>
    <property type="evidence" value="ECO:0007669"/>
    <property type="project" value="TreeGrafter"/>
</dbReference>
<evidence type="ECO:0000256" key="1">
    <source>
        <dbReference type="ARBA" id="ARBA00004170"/>
    </source>
</evidence>
<dbReference type="PANTHER" id="PTHR11099">
    <property type="entry name" value="VACUOLAR SORTING PROTEIN 35"/>
    <property type="match status" value="1"/>
</dbReference>
<evidence type="ECO:0000256" key="4">
    <source>
        <dbReference type="ARBA" id="ARBA00022927"/>
    </source>
</evidence>
<evidence type="ECO:0000256" key="5">
    <source>
        <dbReference type="ARBA" id="ARBA00023136"/>
    </source>
</evidence>
<dbReference type="EMBL" id="KN640430">
    <property type="protein sequence ID" value="KHN47618.1"/>
    <property type="molecule type" value="Genomic_DNA"/>
</dbReference>
<comment type="similarity">
    <text evidence="2">Belongs to the VPS35 family.</text>
</comment>
<evidence type="ECO:0000256" key="2">
    <source>
        <dbReference type="ARBA" id="ARBA00006536"/>
    </source>
</evidence>
<reference evidence="6" key="1">
    <citation type="submission" date="2014-07" db="EMBL/GenBank/DDBJ databases">
        <title>Identification of a novel salt tolerance gene in wild soybean by whole-genome sequencing.</title>
        <authorList>
            <person name="Lam H.-M."/>
            <person name="Qi X."/>
            <person name="Li M.-W."/>
            <person name="Liu X."/>
            <person name="Xie M."/>
            <person name="Ni M."/>
            <person name="Xu X."/>
        </authorList>
    </citation>
    <scope>NUCLEOTIDE SEQUENCE [LARGE SCALE GENOMIC DNA]</scope>
    <source>
        <tissue evidence="6">Root</tissue>
    </source>
</reference>
<proteinExistence type="inferred from homology"/>
<reference evidence="7 8" key="2">
    <citation type="submission" date="2018-09" db="EMBL/GenBank/DDBJ databases">
        <title>A high-quality reference genome of wild soybean provides a powerful tool to mine soybean genomes.</title>
        <authorList>
            <person name="Xie M."/>
            <person name="Chung C.Y.L."/>
            <person name="Li M.-W."/>
            <person name="Wong F.-L."/>
            <person name="Chan T.-F."/>
            <person name="Lam H.-M."/>
        </authorList>
    </citation>
    <scope>NUCLEOTIDE SEQUENCE [LARGE SCALE GENOMIC DNA]</scope>
    <source>
        <strain evidence="8">cv. W05</strain>
        <tissue evidence="7">Hypocotyl of etiolated seedlings</tissue>
    </source>
</reference>
<keyword evidence="5" id="KW-0472">Membrane</keyword>
<dbReference type="InterPro" id="IPR042491">
    <property type="entry name" value="Vps35_C"/>
</dbReference>
<dbReference type="GO" id="GO:0042147">
    <property type="term" value="P:retrograde transport, endosome to Golgi"/>
    <property type="evidence" value="ECO:0007669"/>
    <property type="project" value="InterPro"/>
</dbReference>
<sequence length="116" mass="13274">MYHLDHEANKVMAMVIIQSITKNNTCISTFDKVAVLFELIKGLIMDLDGTTLDDVDEEDFNEEQNCVARLIRMLHNDEPEEMFKITIIMFILIRQLQGQDGNIVGEEAPTTPKTIF</sequence>
<dbReference type="GO" id="GO:0005829">
    <property type="term" value="C:cytosol"/>
    <property type="evidence" value="ECO:0007669"/>
    <property type="project" value="GOC"/>
</dbReference>
<evidence type="ECO:0000313" key="6">
    <source>
        <dbReference type="EMBL" id="KHN47618.1"/>
    </source>
</evidence>
<name>A0A0B2SRV3_GLYSO</name>
<organism evidence="6">
    <name type="scientific">Glycine soja</name>
    <name type="common">Wild soybean</name>
    <dbReference type="NCBI Taxonomy" id="3848"/>
    <lineage>
        <taxon>Eukaryota</taxon>
        <taxon>Viridiplantae</taxon>
        <taxon>Streptophyta</taxon>
        <taxon>Embryophyta</taxon>
        <taxon>Tracheophyta</taxon>
        <taxon>Spermatophyta</taxon>
        <taxon>Magnoliopsida</taxon>
        <taxon>eudicotyledons</taxon>
        <taxon>Gunneridae</taxon>
        <taxon>Pentapetalae</taxon>
        <taxon>rosids</taxon>
        <taxon>fabids</taxon>
        <taxon>Fabales</taxon>
        <taxon>Fabaceae</taxon>
        <taxon>Papilionoideae</taxon>
        <taxon>50 kb inversion clade</taxon>
        <taxon>NPAAA clade</taxon>
        <taxon>indigoferoid/millettioid clade</taxon>
        <taxon>Phaseoleae</taxon>
        <taxon>Glycine</taxon>
        <taxon>Glycine subgen. Soja</taxon>
    </lineage>
</organism>
<dbReference type="Pfam" id="PF03635">
    <property type="entry name" value="Vps35"/>
    <property type="match status" value="1"/>
</dbReference>